<proteinExistence type="inferred from homology"/>
<dbReference type="InterPro" id="IPR050738">
    <property type="entry name" value="Sulfatase"/>
</dbReference>
<name>A0A851GIS0_9BACT</name>
<evidence type="ECO:0000256" key="1">
    <source>
        <dbReference type="ARBA" id="ARBA00008779"/>
    </source>
</evidence>
<evidence type="ECO:0000313" key="8">
    <source>
        <dbReference type="Proteomes" id="UP000557872"/>
    </source>
</evidence>
<comment type="caution">
    <text evidence="7">The sequence shown here is derived from an EMBL/GenBank/DDBJ whole genome shotgun (WGS) entry which is preliminary data.</text>
</comment>
<accession>A0A851GIS0</accession>
<organism evidence="7 8">
    <name type="scientific">Oceaniferula marina</name>
    <dbReference type="NCBI Taxonomy" id="2748318"/>
    <lineage>
        <taxon>Bacteria</taxon>
        <taxon>Pseudomonadati</taxon>
        <taxon>Verrucomicrobiota</taxon>
        <taxon>Verrucomicrobiia</taxon>
        <taxon>Verrucomicrobiales</taxon>
        <taxon>Verrucomicrobiaceae</taxon>
        <taxon>Oceaniferula</taxon>
    </lineage>
</organism>
<evidence type="ECO:0000256" key="2">
    <source>
        <dbReference type="ARBA" id="ARBA00022723"/>
    </source>
</evidence>
<dbReference type="InterPro" id="IPR024607">
    <property type="entry name" value="Sulfatase_CS"/>
</dbReference>
<evidence type="ECO:0000313" key="7">
    <source>
        <dbReference type="EMBL" id="NWK54540.1"/>
    </source>
</evidence>
<protein>
    <submittedName>
        <fullName evidence="7">Sulfatase-like hydrolase/transferase</fullName>
    </submittedName>
</protein>
<keyword evidence="3 7" id="KW-0378">Hydrolase</keyword>
<dbReference type="SUPFAM" id="SSF53649">
    <property type="entry name" value="Alkaline phosphatase-like"/>
    <property type="match status" value="1"/>
</dbReference>
<dbReference type="AlphaFoldDB" id="A0A851GIS0"/>
<evidence type="ECO:0000259" key="6">
    <source>
        <dbReference type="Pfam" id="PF00884"/>
    </source>
</evidence>
<dbReference type="GO" id="GO:0016740">
    <property type="term" value="F:transferase activity"/>
    <property type="evidence" value="ECO:0007669"/>
    <property type="project" value="UniProtKB-KW"/>
</dbReference>
<keyword evidence="4" id="KW-0106">Calcium</keyword>
<evidence type="ECO:0000256" key="3">
    <source>
        <dbReference type="ARBA" id="ARBA00022801"/>
    </source>
</evidence>
<dbReference type="PANTHER" id="PTHR42693:SF53">
    <property type="entry name" value="ENDO-4-O-SULFATASE"/>
    <property type="match status" value="1"/>
</dbReference>
<keyword evidence="2" id="KW-0479">Metal-binding</keyword>
<feature type="signal peptide" evidence="5">
    <location>
        <begin position="1"/>
        <end position="26"/>
    </location>
</feature>
<keyword evidence="5" id="KW-0732">Signal</keyword>
<dbReference type="InterPro" id="IPR000917">
    <property type="entry name" value="Sulfatase_N"/>
</dbReference>
<dbReference type="Proteomes" id="UP000557872">
    <property type="component" value="Unassembled WGS sequence"/>
</dbReference>
<evidence type="ECO:0000256" key="5">
    <source>
        <dbReference type="SAM" id="SignalP"/>
    </source>
</evidence>
<dbReference type="InterPro" id="IPR017850">
    <property type="entry name" value="Alkaline_phosphatase_core_sf"/>
</dbReference>
<reference evidence="7 8" key="1">
    <citation type="submission" date="2020-07" db="EMBL/GenBank/DDBJ databases">
        <title>Roseicoccus Jingziensis gen. nov., sp. nov., isolated from coastal seawater.</title>
        <authorList>
            <person name="Feng X."/>
        </authorList>
    </citation>
    <scope>NUCLEOTIDE SEQUENCE [LARGE SCALE GENOMIC DNA]</scope>
    <source>
        <strain evidence="7 8">N1E253</strain>
    </source>
</reference>
<sequence length="502" mass="55386">MMKLKTTLRTIAFAAVSLVITTGDMAAEKPNILFILADDLGYGDLGCYGHPVVKTPHLDQLATQGVRFTDCHSASNNCSPSRAAILTGRHPYRVGIYDFLSGSKPFYLHPEEKSVASMLKAAGYQTMFSGKWHLGGFTDAKGKLARPDAFGFDHWLACEHNFSRDPDSLVRNGKPAGNLTGSQATVTVEECIDWLDSEDRDPNKPFCMFLWLNESHSPITPSREWSDIYNNDAARTAALEVPLGGPGVVRKSNPKLVHRYYGCVAEMDHEVGRLLKVLDDKNLSKNTFVMFTSDNGPEHRQGGSWGSPGVFRGAKGHMHEGGHRVPGIVRWPQKVKPGTVSDVTINGTDILPTLCEVGGAEMTTTVTVDGGSFVPLLLGAKEVSRPQPLFWWMYHSRGGKQAALREGDWKIIAAQTLGGDDKSTKNRAGMHVVKESKLIEFELYNLKNDAGESRDVSAENPERFEAMKKRINAQFLNVQAEARDWPTWGTKLKNNKKSAKQK</sequence>
<keyword evidence="7" id="KW-0808">Transferase</keyword>
<dbReference type="RefSeq" id="WP_178931060.1">
    <property type="nucleotide sequence ID" value="NZ_JACBAZ010000001.1"/>
</dbReference>
<comment type="similarity">
    <text evidence="1">Belongs to the sulfatase family.</text>
</comment>
<keyword evidence="8" id="KW-1185">Reference proteome</keyword>
<dbReference type="PROSITE" id="PS00149">
    <property type="entry name" value="SULFATASE_2"/>
    <property type="match status" value="1"/>
</dbReference>
<feature type="chain" id="PRO_5032930151" evidence="5">
    <location>
        <begin position="27"/>
        <end position="502"/>
    </location>
</feature>
<evidence type="ECO:0000256" key="4">
    <source>
        <dbReference type="ARBA" id="ARBA00022837"/>
    </source>
</evidence>
<dbReference type="Gene3D" id="3.30.1120.10">
    <property type="match status" value="1"/>
</dbReference>
<feature type="domain" description="Sulfatase N-terminal" evidence="6">
    <location>
        <begin position="30"/>
        <end position="359"/>
    </location>
</feature>
<dbReference type="GO" id="GO:0004065">
    <property type="term" value="F:arylsulfatase activity"/>
    <property type="evidence" value="ECO:0007669"/>
    <property type="project" value="TreeGrafter"/>
</dbReference>
<dbReference type="Gene3D" id="3.40.720.10">
    <property type="entry name" value="Alkaline Phosphatase, subunit A"/>
    <property type="match status" value="1"/>
</dbReference>
<dbReference type="EMBL" id="JACBAZ010000001">
    <property type="protein sequence ID" value="NWK54540.1"/>
    <property type="molecule type" value="Genomic_DNA"/>
</dbReference>
<gene>
    <name evidence="7" type="ORF">HW115_02885</name>
</gene>
<dbReference type="GO" id="GO:0046872">
    <property type="term" value="F:metal ion binding"/>
    <property type="evidence" value="ECO:0007669"/>
    <property type="project" value="UniProtKB-KW"/>
</dbReference>
<dbReference type="Pfam" id="PF00884">
    <property type="entry name" value="Sulfatase"/>
    <property type="match status" value="1"/>
</dbReference>
<dbReference type="PANTHER" id="PTHR42693">
    <property type="entry name" value="ARYLSULFATASE FAMILY MEMBER"/>
    <property type="match status" value="1"/>
</dbReference>